<evidence type="ECO:0000259" key="1">
    <source>
        <dbReference type="Pfam" id="PF12697"/>
    </source>
</evidence>
<gene>
    <name evidence="2" type="primary">pcaD</name>
    <name evidence="2" type="ORF">HYQ43_06130</name>
</gene>
<keyword evidence="2" id="KW-0378">Hydrolase</keyword>
<dbReference type="RefSeq" id="WP_024845852.1">
    <property type="nucleotide sequence ID" value="NZ_CP038206.1"/>
</dbReference>
<dbReference type="EC" id="3.1.1.24" evidence="2"/>
<protein>
    <submittedName>
        <fullName evidence="2">3-oxoadipate enol-lactonase</fullName>
        <ecNumber evidence="2">3.1.1.24</ecNumber>
    </submittedName>
</protein>
<dbReference type="EMBL" id="CP058689">
    <property type="protein sequence ID" value="QLH13836.1"/>
    <property type="molecule type" value="Genomic_DNA"/>
</dbReference>
<feature type="domain" description="AB hydrolase-1" evidence="1">
    <location>
        <begin position="24"/>
        <end position="247"/>
    </location>
</feature>
<evidence type="ECO:0000313" key="3">
    <source>
        <dbReference type="Proteomes" id="UP000509322"/>
    </source>
</evidence>
<accession>A0A7H9BS76</accession>
<dbReference type="PANTHER" id="PTHR43194:SF2">
    <property type="entry name" value="PEROXISOMAL MEMBRANE PROTEIN LPX1"/>
    <property type="match status" value="1"/>
</dbReference>
<dbReference type="AlphaFoldDB" id="A0A7H9BS76"/>
<dbReference type="InterPro" id="IPR029058">
    <property type="entry name" value="AB_hydrolase_fold"/>
</dbReference>
<dbReference type="GO" id="GO:0047570">
    <property type="term" value="F:3-oxoadipate enol-lactonase activity"/>
    <property type="evidence" value="ECO:0007669"/>
    <property type="project" value="UniProtKB-EC"/>
</dbReference>
<proteinExistence type="predicted"/>
<dbReference type="Pfam" id="PF12697">
    <property type="entry name" value="Abhydrolase_6"/>
    <property type="match status" value="1"/>
</dbReference>
<dbReference type="PANTHER" id="PTHR43194">
    <property type="entry name" value="HYDROLASE ALPHA/BETA FOLD FAMILY"/>
    <property type="match status" value="1"/>
</dbReference>
<dbReference type="Proteomes" id="UP000509322">
    <property type="component" value="Chromosome 1"/>
</dbReference>
<reference evidence="2 3" key="1">
    <citation type="submission" date="2020-07" db="EMBL/GenBank/DDBJ databases">
        <title>The complete genome of Paracoccus pantotrophus ACCC 10489.</title>
        <authorList>
            <person name="Si Y."/>
        </authorList>
    </citation>
    <scope>NUCLEOTIDE SEQUENCE [LARGE SCALE GENOMIC DNA]</scope>
    <source>
        <strain evidence="2 3">ACCC10489</strain>
    </source>
</reference>
<dbReference type="InterPro" id="IPR000073">
    <property type="entry name" value="AB_hydrolase_1"/>
</dbReference>
<name>A0A7H9BS76_PARPN</name>
<dbReference type="SUPFAM" id="SSF53474">
    <property type="entry name" value="alpha/beta-Hydrolases"/>
    <property type="match status" value="1"/>
</dbReference>
<dbReference type="InterPro" id="IPR026968">
    <property type="entry name" value="PcaD/CatD"/>
</dbReference>
<dbReference type="GO" id="GO:0042952">
    <property type="term" value="P:beta-ketoadipate pathway"/>
    <property type="evidence" value="ECO:0007669"/>
    <property type="project" value="InterPro"/>
</dbReference>
<dbReference type="NCBIfam" id="TIGR02427">
    <property type="entry name" value="protocat_pcaD"/>
    <property type="match status" value="1"/>
</dbReference>
<organism evidence="2 3">
    <name type="scientific">Paracoccus pantotrophus</name>
    <name type="common">Thiosphaera pantotropha</name>
    <dbReference type="NCBI Taxonomy" id="82367"/>
    <lineage>
        <taxon>Bacteria</taxon>
        <taxon>Pseudomonadati</taxon>
        <taxon>Pseudomonadota</taxon>
        <taxon>Alphaproteobacteria</taxon>
        <taxon>Rhodobacterales</taxon>
        <taxon>Paracoccaceae</taxon>
        <taxon>Paracoccus</taxon>
    </lineage>
</organism>
<dbReference type="PRINTS" id="PR00111">
    <property type="entry name" value="ABHYDROLASE"/>
</dbReference>
<dbReference type="InterPro" id="IPR050228">
    <property type="entry name" value="Carboxylesterase_BioH"/>
</dbReference>
<dbReference type="Gene3D" id="3.40.50.1820">
    <property type="entry name" value="alpha/beta hydrolase"/>
    <property type="match status" value="1"/>
</dbReference>
<evidence type="ECO:0000313" key="2">
    <source>
        <dbReference type="EMBL" id="QLH13836.1"/>
    </source>
</evidence>
<sequence>MQVLMRPWGAMHYRIDGPEDGLPVVFANSLGTDLRLWDAVLPLLPGIRAIRYDKRGHGLSDSGGPVSIADLAEDAAALTEATGGPAVFVGLSIGGMIGQALAARRPELLRALVLSNTAPRMGAPEIWAARIAAVRAGGVASIADAVMERWFAPPFRATPALHPWRNMLARCDAQGYIAACEAIAAADLTEAAASLRLPALVIAGDQDGSSPPDLVRGTADLIPGADFHVIPGAGHLPCVETPAAWAALLAPFLQDHAR</sequence>